<feature type="compositionally biased region" description="Low complexity" evidence="1">
    <location>
        <begin position="21"/>
        <end position="33"/>
    </location>
</feature>
<feature type="compositionally biased region" description="Pro residues" evidence="1">
    <location>
        <begin position="1"/>
        <end position="10"/>
    </location>
</feature>
<feature type="transmembrane region" description="Helical" evidence="2">
    <location>
        <begin position="163"/>
        <end position="181"/>
    </location>
</feature>
<evidence type="ECO:0000256" key="1">
    <source>
        <dbReference type="SAM" id="MobiDB-lite"/>
    </source>
</evidence>
<evidence type="ECO:0000313" key="5">
    <source>
        <dbReference type="Proteomes" id="UP000680866"/>
    </source>
</evidence>
<evidence type="ECO:0000256" key="2">
    <source>
        <dbReference type="SAM" id="Phobius"/>
    </source>
</evidence>
<evidence type="ECO:0000313" key="4">
    <source>
        <dbReference type="EMBL" id="BCJ63497.1"/>
    </source>
</evidence>
<reference evidence="4" key="1">
    <citation type="submission" date="2020-08" db="EMBL/GenBank/DDBJ databases">
        <title>Whole genome shotgun sequence of Polymorphospora rubra NBRC 101157.</title>
        <authorList>
            <person name="Komaki H."/>
            <person name="Tamura T."/>
        </authorList>
    </citation>
    <scope>NUCLEOTIDE SEQUENCE</scope>
    <source>
        <strain evidence="4">NBRC 101157</strain>
    </source>
</reference>
<evidence type="ECO:0000259" key="3">
    <source>
        <dbReference type="Pfam" id="PF19830"/>
    </source>
</evidence>
<feature type="transmembrane region" description="Helical" evidence="2">
    <location>
        <begin position="216"/>
        <end position="245"/>
    </location>
</feature>
<feature type="domain" description="DUF6311" evidence="3">
    <location>
        <begin position="97"/>
        <end position="421"/>
    </location>
</feature>
<accession>A0A810MQI5</accession>
<keyword evidence="5" id="KW-1185">Reference proteome</keyword>
<keyword evidence="4" id="KW-0808">Transferase</keyword>
<feature type="transmembrane region" description="Helical" evidence="2">
    <location>
        <begin position="412"/>
        <end position="432"/>
    </location>
</feature>
<dbReference type="AlphaFoldDB" id="A0A810MQI5"/>
<organism evidence="4 5">
    <name type="scientific">Polymorphospora rubra</name>
    <dbReference type="NCBI Taxonomy" id="338584"/>
    <lineage>
        <taxon>Bacteria</taxon>
        <taxon>Bacillati</taxon>
        <taxon>Actinomycetota</taxon>
        <taxon>Actinomycetes</taxon>
        <taxon>Micromonosporales</taxon>
        <taxon>Micromonosporaceae</taxon>
        <taxon>Polymorphospora</taxon>
    </lineage>
</organism>
<dbReference type="KEGG" id="pry:Prubr_05180"/>
<feature type="transmembrane region" description="Helical" evidence="2">
    <location>
        <begin position="44"/>
        <end position="63"/>
    </location>
</feature>
<proteinExistence type="predicted"/>
<keyword evidence="2" id="KW-0472">Membrane</keyword>
<feature type="transmembrane region" description="Helical" evidence="2">
    <location>
        <begin position="265"/>
        <end position="288"/>
    </location>
</feature>
<sequence>MPIAPTPVTGPKPDDTERPTAGRAAGQTAPGTTGRRRPGWRVDLLLAAVAIGLAAFVTSGLWTDLGQRSLTASTGDQTFFEWLLAYGPYALTHGQDPLFADLLNVPYGVNLGMNTSITVIAIVFAPVTWLFGPTAAYVTVLTANLAGSAFAWYWVLSRHLVRAPLAAAVGGLVAGFAPGLVSHANGHLNWTAGWLVPVIVWQVLRLRQPGRWLRNGIVLGVLVAAGFSIAAEGLFFTAIACGIFLGTWALSRAVRAEARAALPDLLRGLAVTAVTSLLLLAYPLWLHFAGPQRFHGTGYDPIIHAEDLAAYVAYPIRSLAGVLGLDTELAPNPTEENSFLGAGLLVLAVVCFVTLWRRADPGRRATLRALAVTAGVFTVLSLGPKLKIMGTVTGIPLPYALLDDVPLFDAALPSRLALAVAPVFAVLLALTVDRLRDAPPSRAATGAWVAGFAVALLPLTPMPLLTIDRDPVPTFITSGAWRDHVSPGGVLVPVPLTLDITPDAQRWQAYALAHRQGEFKLPSGYFLGPGGPDGRGRIGPLPRFTDGLLLEVARSGEVPPIGDTERAGVRADLDYWDAEVVVLADHVFGTSWPVRQEALLELMTDLLGPPERVEDVWLWKPNGN</sequence>
<dbReference type="InterPro" id="IPR046278">
    <property type="entry name" value="DUF6311"/>
</dbReference>
<dbReference type="Proteomes" id="UP000680866">
    <property type="component" value="Chromosome"/>
</dbReference>
<dbReference type="EMBL" id="AP023359">
    <property type="protein sequence ID" value="BCJ63497.1"/>
    <property type="molecule type" value="Genomic_DNA"/>
</dbReference>
<keyword evidence="2" id="KW-1133">Transmembrane helix</keyword>
<feature type="region of interest" description="Disordered" evidence="1">
    <location>
        <begin position="1"/>
        <end position="36"/>
    </location>
</feature>
<dbReference type="GO" id="GO:0016740">
    <property type="term" value="F:transferase activity"/>
    <property type="evidence" value="ECO:0007669"/>
    <property type="project" value="UniProtKB-KW"/>
</dbReference>
<feature type="transmembrane region" description="Helical" evidence="2">
    <location>
        <begin position="365"/>
        <end position="383"/>
    </location>
</feature>
<feature type="transmembrane region" description="Helical" evidence="2">
    <location>
        <begin position="137"/>
        <end position="156"/>
    </location>
</feature>
<feature type="transmembrane region" description="Helical" evidence="2">
    <location>
        <begin position="337"/>
        <end position="356"/>
    </location>
</feature>
<keyword evidence="2" id="KW-0812">Transmembrane</keyword>
<gene>
    <name evidence="4" type="ORF">Prubr_05180</name>
</gene>
<dbReference type="Pfam" id="PF19830">
    <property type="entry name" value="DUF6311"/>
    <property type="match status" value="1"/>
</dbReference>
<name>A0A810MQI5_9ACTN</name>
<feature type="transmembrane region" description="Helical" evidence="2">
    <location>
        <begin position="111"/>
        <end position="131"/>
    </location>
</feature>
<feature type="transmembrane region" description="Helical" evidence="2">
    <location>
        <begin position="444"/>
        <end position="465"/>
    </location>
</feature>
<protein>
    <submittedName>
        <fullName evidence="4">Glycosyl transferase</fullName>
    </submittedName>
</protein>